<evidence type="ECO:0000313" key="3">
    <source>
        <dbReference type="Proteomes" id="UP000179797"/>
    </source>
</evidence>
<dbReference type="RefSeq" id="WP_139263026.1">
    <property type="nucleotide sequence ID" value="NZ_JRYR02000001.1"/>
</dbReference>
<sequence>MNFKNNLRRYVWSFLPLFIFLVTPSCRDCDAYSNPSSYALGAFYDKNNPTSAVNIDFESINGIGGAELSPMSNGKILLPLKVTERQTGFSFITSGLTDTTYIDYSTTVKVNGPDCGAFEQFTGLGVSRDPNAAGQPSYSGATGALFDSVVVISSTVSADTANENIQFLIDICDANTKTVSRNLIVTFYDLQTNNPRELQFTSIHVKGKDADPIYTDADKFSTIYLPLESNTETIFEFRIGEDDSDPNTITQELKVRFNNSTVISDDETGCIFTNGTGSVTLVSNNIEGDDFIFTKDSIFQKMSVDRKTVNTNPNFPNVKLYN</sequence>
<evidence type="ECO:0000256" key="1">
    <source>
        <dbReference type="SAM" id="SignalP"/>
    </source>
</evidence>
<gene>
    <name evidence="2" type="ORF">NH26_11740</name>
</gene>
<dbReference type="Proteomes" id="UP000179797">
    <property type="component" value="Unassembled WGS sequence"/>
</dbReference>
<dbReference type="EMBL" id="JRYR02000001">
    <property type="protein sequence ID" value="OHX66968.1"/>
    <property type="molecule type" value="Genomic_DNA"/>
</dbReference>
<protein>
    <recommendedName>
        <fullName evidence="4">Calx-beta domain-containing protein</fullName>
    </recommendedName>
</protein>
<feature type="signal peptide" evidence="1">
    <location>
        <begin position="1"/>
        <end position="27"/>
    </location>
</feature>
<dbReference type="STRING" id="915059.NH26_11740"/>
<feature type="chain" id="PRO_5012729519" description="Calx-beta domain-containing protein" evidence="1">
    <location>
        <begin position="28"/>
        <end position="322"/>
    </location>
</feature>
<keyword evidence="3" id="KW-1185">Reference proteome</keyword>
<proteinExistence type="predicted"/>
<comment type="caution">
    <text evidence="2">The sequence shown here is derived from an EMBL/GenBank/DDBJ whole genome shotgun (WGS) entry which is preliminary data.</text>
</comment>
<reference evidence="2 3" key="1">
    <citation type="journal article" date="2012" name="Int. J. Syst. Evol. Microbiol.">
        <title>Flammeovirga pacifica sp. nov., isolated from deep-sea sediment.</title>
        <authorList>
            <person name="Xu H."/>
            <person name="Fu Y."/>
            <person name="Yang N."/>
            <person name="Ding Z."/>
            <person name="Lai Q."/>
            <person name="Zeng R."/>
        </authorList>
    </citation>
    <scope>NUCLEOTIDE SEQUENCE [LARGE SCALE GENOMIC DNA]</scope>
    <source>
        <strain evidence="3">DSM 24597 / LMG 26175 / WPAGA1</strain>
    </source>
</reference>
<keyword evidence="1" id="KW-0732">Signal</keyword>
<organism evidence="2 3">
    <name type="scientific">Flammeovirga pacifica</name>
    <dbReference type="NCBI Taxonomy" id="915059"/>
    <lineage>
        <taxon>Bacteria</taxon>
        <taxon>Pseudomonadati</taxon>
        <taxon>Bacteroidota</taxon>
        <taxon>Cytophagia</taxon>
        <taxon>Cytophagales</taxon>
        <taxon>Flammeovirgaceae</taxon>
        <taxon>Flammeovirga</taxon>
    </lineage>
</organism>
<accession>A0A1S1Z123</accession>
<dbReference type="AlphaFoldDB" id="A0A1S1Z123"/>
<dbReference type="OrthoDB" id="975849at2"/>
<evidence type="ECO:0000313" key="2">
    <source>
        <dbReference type="EMBL" id="OHX66968.1"/>
    </source>
</evidence>
<name>A0A1S1Z123_FLAPC</name>
<evidence type="ECO:0008006" key="4">
    <source>
        <dbReference type="Google" id="ProtNLM"/>
    </source>
</evidence>